<keyword evidence="5" id="KW-0812">Transmembrane</keyword>
<dbReference type="SUPFAM" id="SSF51905">
    <property type="entry name" value="FAD/NAD(P)-binding domain"/>
    <property type="match status" value="1"/>
</dbReference>
<dbReference type="EMBL" id="BARS01003858">
    <property type="protein sequence ID" value="GAF69240.1"/>
    <property type="molecule type" value="Genomic_DNA"/>
</dbReference>
<dbReference type="GO" id="GO:0008734">
    <property type="term" value="F:L-aspartate oxidase activity"/>
    <property type="evidence" value="ECO:0007669"/>
    <property type="project" value="InterPro"/>
</dbReference>
<evidence type="ECO:0000313" key="7">
    <source>
        <dbReference type="EMBL" id="GAF69240.1"/>
    </source>
</evidence>
<accession>X0SZK0</accession>
<dbReference type="AlphaFoldDB" id="X0SZK0"/>
<dbReference type="InterPro" id="IPR036188">
    <property type="entry name" value="FAD/NAD-bd_sf"/>
</dbReference>
<feature type="domain" description="FAD-dependent oxidoreductase 2 FAD-binding" evidence="6">
    <location>
        <begin position="5"/>
        <end position="65"/>
    </location>
</feature>
<evidence type="ECO:0000256" key="1">
    <source>
        <dbReference type="ARBA" id="ARBA00001974"/>
    </source>
</evidence>
<keyword evidence="3" id="KW-0274">FAD</keyword>
<evidence type="ECO:0000256" key="2">
    <source>
        <dbReference type="ARBA" id="ARBA00022630"/>
    </source>
</evidence>
<dbReference type="InterPro" id="IPR003953">
    <property type="entry name" value="FAD-dep_OxRdtase_2_FAD-bd"/>
</dbReference>
<organism evidence="7">
    <name type="scientific">marine sediment metagenome</name>
    <dbReference type="NCBI Taxonomy" id="412755"/>
    <lineage>
        <taxon>unclassified sequences</taxon>
        <taxon>metagenomes</taxon>
        <taxon>ecological metagenomes</taxon>
    </lineage>
</organism>
<keyword evidence="2" id="KW-0285">Flavoprotein</keyword>
<dbReference type="PANTHER" id="PTHR42716">
    <property type="entry name" value="L-ASPARTATE OXIDASE"/>
    <property type="match status" value="1"/>
</dbReference>
<evidence type="ECO:0000256" key="3">
    <source>
        <dbReference type="ARBA" id="ARBA00022827"/>
    </source>
</evidence>
<dbReference type="InterPro" id="IPR005288">
    <property type="entry name" value="NadB"/>
</dbReference>
<proteinExistence type="predicted"/>
<dbReference type="Pfam" id="PF00890">
    <property type="entry name" value="FAD_binding_2"/>
    <property type="match status" value="1"/>
</dbReference>
<gene>
    <name evidence="7" type="ORF">S01H1_07485</name>
</gene>
<keyword evidence="5" id="KW-1133">Transmembrane helix</keyword>
<comment type="caution">
    <text evidence="7">The sequence shown here is derived from an EMBL/GenBank/DDBJ whole genome shotgun (WGS) entry which is preliminary data.</text>
</comment>
<keyword evidence="5" id="KW-0472">Membrane</keyword>
<dbReference type="Gene3D" id="3.50.50.60">
    <property type="entry name" value="FAD/NAD(P)-binding domain"/>
    <property type="match status" value="1"/>
</dbReference>
<evidence type="ECO:0000259" key="6">
    <source>
        <dbReference type="Pfam" id="PF00890"/>
    </source>
</evidence>
<protein>
    <recommendedName>
        <fullName evidence="6">FAD-dependent oxidoreductase 2 FAD-binding domain-containing protein</fullName>
    </recommendedName>
</protein>
<evidence type="ECO:0000256" key="4">
    <source>
        <dbReference type="ARBA" id="ARBA00023002"/>
    </source>
</evidence>
<sequence>MNHYDYIIVGSGIAGLYIALLAIERGSVLILTKGSIDDCNTKYAQGGIAVAMGKDDSPELHFKDT</sequence>
<evidence type="ECO:0000256" key="5">
    <source>
        <dbReference type="SAM" id="Phobius"/>
    </source>
</evidence>
<comment type="cofactor">
    <cofactor evidence="1">
        <name>FAD</name>
        <dbReference type="ChEBI" id="CHEBI:57692"/>
    </cofactor>
</comment>
<dbReference type="PANTHER" id="PTHR42716:SF2">
    <property type="entry name" value="L-ASPARTATE OXIDASE, CHLOROPLASTIC"/>
    <property type="match status" value="1"/>
</dbReference>
<feature type="transmembrane region" description="Helical" evidence="5">
    <location>
        <begin position="6"/>
        <end position="23"/>
    </location>
</feature>
<name>X0SZK0_9ZZZZ</name>
<reference evidence="7" key="1">
    <citation type="journal article" date="2014" name="Front. Microbiol.">
        <title>High frequency of phylogenetically diverse reductive dehalogenase-homologous genes in deep subseafloor sedimentary metagenomes.</title>
        <authorList>
            <person name="Kawai M."/>
            <person name="Futagami T."/>
            <person name="Toyoda A."/>
            <person name="Takaki Y."/>
            <person name="Nishi S."/>
            <person name="Hori S."/>
            <person name="Arai W."/>
            <person name="Tsubouchi T."/>
            <person name="Morono Y."/>
            <person name="Uchiyama I."/>
            <person name="Ito T."/>
            <person name="Fujiyama A."/>
            <person name="Inagaki F."/>
            <person name="Takami H."/>
        </authorList>
    </citation>
    <scope>NUCLEOTIDE SEQUENCE</scope>
    <source>
        <strain evidence="7">Expedition CK06-06</strain>
    </source>
</reference>
<keyword evidence="4" id="KW-0560">Oxidoreductase</keyword>
<feature type="non-terminal residue" evidence="7">
    <location>
        <position position="65"/>
    </location>
</feature>
<dbReference type="GO" id="GO:0034628">
    <property type="term" value="P:'de novo' NAD+ biosynthetic process from L-aspartate"/>
    <property type="evidence" value="ECO:0007669"/>
    <property type="project" value="TreeGrafter"/>
</dbReference>